<dbReference type="EMBL" id="CP087714">
    <property type="protein sequence ID" value="XAT64298.1"/>
    <property type="molecule type" value="Genomic_DNA"/>
</dbReference>
<dbReference type="RefSeq" id="WP_193806118.1">
    <property type="nucleotide sequence ID" value="NZ_CP087714.1"/>
</dbReference>
<accession>A0ABZ3H3Z4</accession>
<protein>
    <submittedName>
        <fullName evidence="8">Type II toxin-antitoxin system VapC family toxin</fullName>
    </submittedName>
</protein>
<comment type="cofactor">
    <cofactor evidence="1">
        <name>Mg(2+)</name>
        <dbReference type="ChEBI" id="CHEBI:18420"/>
    </cofactor>
</comment>
<feature type="domain" description="PIN" evidence="7">
    <location>
        <begin position="5"/>
        <end position="120"/>
    </location>
</feature>
<evidence type="ECO:0000256" key="2">
    <source>
        <dbReference type="ARBA" id="ARBA00022722"/>
    </source>
</evidence>
<keyword evidence="2" id="KW-0540">Nuclease</keyword>
<dbReference type="Proteomes" id="UP001492541">
    <property type="component" value="Chromosome"/>
</dbReference>
<proteinExistence type="inferred from homology"/>
<keyword evidence="5" id="KW-0460">Magnesium</keyword>
<dbReference type="InterPro" id="IPR050556">
    <property type="entry name" value="Type_II_TA_system_RNase"/>
</dbReference>
<keyword evidence="4" id="KW-0378">Hydrolase</keyword>
<dbReference type="GeneID" id="90448565"/>
<name>A0ABZ3H3Z4_GEOAI</name>
<dbReference type="CDD" id="cd09881">
    <property type="entry name" value="PIN_VapC4-5_FitB-like"/>
    <property type="match status" value="1"/>
</dbReference>
<evidence type="ECO:0000256" key="6">
    <source>
        <dbReference type="ARBA" id="ARBA00038093"/>
    </source>
</evidence>
<evidence type="ECO:0000313" key="9">
    <source>
        <dbReference type="Proteomes" id="UP001492541"/>
    </source>
</evidence>
<keyword evidence="9" id="KW-1185">Reference proteome</keyword>
<dbReference type="SUPFAM" id="SSF88723">
    <property type="entry name" value="PIN domain-like"/>
    <property type="match status" value="1"/>
</dbReference>
<sequence>MKVSLDTSVIVEIERGKVNIRHFIHHDVFISSVVAAEIFTGTHLRTDRKAATSKARRLFSLFEVVPLDMKIAEITGKINAYLVSNGMPVDFEDSVIAATFIHKKGDILVTNNLKHFRRIPEISDRVVSVEDFIKETEI</sequence>
<dbReference type="Gene3D" id="3.40.50.1010">
    <property type="entry name" value="5'-nuclease"/>
    <property type="match status" value="1"/>
</dbReference>
<dbReference type="Pfam" id="PF01850">
    <property type="entry name" value="PIN"/>
    <property type="match status" value="1"/>
</dbReference>
<evidence type="ECO:0000256" key="3">
    <source>
        <dbReference type="ARBA" id="ARBA00022723"/>
    </source>
</evidence>
<dbReference type="InterPro" id="IPR002716">
    <property type="entry name" value="PIN_dom"/>
</dbReference>
<reference evidence="8 9" key="1">
    <citation type="submission" date="2021-11" db="EMBL/GenBank/DDBJ databases">
        <title>Whole genome of Geoglobus acetivorans.</title>
        <authorList>
            <person name="Liu D."/>
        </authorList>
    </citation>
    <scope>NUCLEOTIDE SEQUENCE [LARGE SCALE GENOMIC DNA]</scope>
    <source>
        <strain evidence="8 9">SBH6</strain>
    </source>
</reference>
<comment type="similarity">
    <text evidence="6">Belongs to the PINc/VapC protein family.</text>
</comment>
<evidence type="ECO:0000256" key="4">
    <source>
        <dbReference type="ARBA" id="ARBA00022801"/>
    </source>
</evidence>
<organism evidence="8 9">
    <name type="scientific">Geoglobus acetivorans</name>
    <dbReference type="NCBI Taxonomy" id="565033"/>
    <lineage>
        <taxon>Archaea</taxon>
        <taxon>Methanobacteriati</taxon>
        <taxon>Methanobacteriota</taxon>
        <taxon>Archaeoglobi</taxon>
        <taxon>Archaeoglobales</taxon>
        <taxon>Archaeoglobaceae</taxon>
        <taxon>Geoglobus</taxon>
    </lineage>
</organism>
<gene>
    <name evidence="8" type="ORF">LPQ35_02730</name>
</gene>
<dbReference type="InterPro" id="IPR029060">
    <property type="entry name" value="PIN-like_dom_sf"/>
</dbReference>
<evidence type="ECO:0000259" key="7">
    <source>
        <dbReference type="Pfam" id="PF01850"/>
    </source>
</evidence>
<evidence type="ECO:0000256" key="5">
    <source>
        <dbReference type="ARBA" id="ARBA00022842"/>
    </source>
</evidence>
<keyword evidence="3" id="KW-0479">Metal-binding</keyword>
<dbReference type="PANTHER" id="PTHR33653">
    <property type="entry name" value="RIBONUCLEASE VAPC2"/>
    <property type="match status" value="1"/>
</dbReference>
<dbReference type="PANTHER" id="PTHR33653:SF1">
    <property type="entry name" value="RIBONUCLEASE VAPC2"/>
    <property type="match status" value="1"/>
</dbReference>
<evidence type="ECO:0000256" key="1">
    <source>
        <dbReference type="ARBA" id="ARBA00001946"/>
    </source>
</evidence>
<evidence type="ECO:0000313" key="8">
    <source>
        <dbReference type="EMBL" id="XAT64298.1"/>
    </source>
</evidence>